<accession>A0A1C7I9D9</accession>
<sequence length="73" mass="8455">MARGRKKETRTLDEQLQAVIGEIATYEETLKELRRKKKEIEQKITEDKKEALYRAVMESGKSLEEVLAGLCNE</sequence>
<organism evidence="2 3">
    <name type="scientific">Blautia pseudococcoides</name>
    <dbReference type="NCBI Taxonomy" id="1796616"/>
    <lineage>
        <taxon>Bacteria</taxon>
        <taxon>Bacillati</taxon>
        <taxon>Bacillota</taxon>
        <taxon>Clostridia</taxon>
        <taxon>Lachnospirales</taxon>
        <taxon>Lachnospiraceae</taxon>
        <taxon>Blautia</taxon>
    </lineage>
</organism>
<reference evidence="2" key="1">
    <citation type="submission" date="2017-04" db="EMBL/GenBank/DDBJ databases">
        <title>Complete Genome Sequences of Twelve Strains of a Stable Defined Moderately Diverse Mouse Microbiota 2 (sDMDMm2).</title>
        <authorList>
            <person name="Uchimura Y."/>
            <person name="Wyss M."/>
            <person name="Brugiroux S."/>
            <person name="Limenitakis J.P."/>
            <person name="Stecher B."/>
            <person name="McCoy K.D."/>
            <person name="Macpherson A.J."/>
        </authorList>
    </citation>
    <scope>NUCLEOTIDE SEQUENCE</scope>
    <source>
        <strain evidence="2">YL58</strain>
    </source>
</reference>
<name>A0A1C7I9D9_9FIRM</name>
<keyword evidence="2" id="KW-0282">Flagellum</keyword>
<dbReference type="KEGG" id="byl:A4V09_10885"/>
<dbReference type="RefSeq" id="WP_065542399.1">
    <property type="nucleotide sequence ID" value="NZ_CP015405.2"/>
</dbReference>
<evidence type="ECO:0000313" key="3">
    <source>
        <dbReference type="Proteomes" id="UP000092574"/>
    </source>
</evidence>
<evidence type="ECO:0000313" key="2">
    <source>
        <dbReference type="EMBL" id="ANU76225.1"/>
    </source>
</evidence>
<keyword evidence="1" id="KW-0175">Coiled coil</keyword>
<protein>
    <submittedName>
        <fullName evidence="2">Flagellar export protein FliJ</fullName>
    </submittedName>
</protein>
<dbReference type="AlphaFoldDB" id="A0A1C7I9D9"/>
<proteinExistence type="predicted"/>
<dbReference type="EMBL" id="CP015405">
    <property type="protein sequence ID" value="ANU76225.1"/>
    <property type="molecule type" value="Genomic_DNA"/>
</dbReference>
<keyword evidence="3" id="KW-1185">Reference proteome</keyword>
<keyword evidence="2" id="KW-0966">Cell projection</keyword>
<feature type="coiled-coil region" evidence="1">
    <location>
        <begin position="16"/>
        <end position="50"/>
    </location>
</feature>
<evidence type="ECO:0000256" key="1">
    <source>
        <dbReference type="SAM" id="Coils"/>
    </source>
</evidence>
<gene>
    <name evidence="2" type="ORF">A4V09_10885</name>
</gene>
<keyword evidence="2" id="KW-0969">Cilium</keyword>
<dbReference type="Proteomes" id="UP000092574">
    <property type="component" value="Chromosome"/>
</dbReference>